<keyword evidence="1" id="KW-1133">Transmembrane helix</keyword>
<keyword evidence="1" id="KW-0812">Transmembrane</keyword>
<feature type="transmembrane region" description="Helical" evidence="1">
    <location>
        <begin position="33"/>
        <end position="53"/>
    </location>
</feature>
<dbReference type="AlphaFoldDB" id="A0A0A9H940"/>
<organism evidence="2">
    <name type="scientific">Arundo donax</name>
    <name type="common">Giant reed</name>
    <name type="synonym">Donax arundinaceus</name>
    <dbReference type="NCBI Taxonomy" id="35708"/>
    <lineage>
        <taxon>Eukaryota</taxon>
        <taxon>Viridiplantae</taxon>
        <taxon>Streptophyta</taxon>
        <taxon>Embryophyta</taxon>
        <taxon>Tracheophyta</taxon>
        <taxon>Spermatophyta</taxon>
        <taxon>Magnoliopsida</taxon>
        <taxon>Liliopsida</taxon>
        <taxon>Poales</taxon>
        <taxon>Poaceae</taxon>
        <taxon>PACMAD clade</taxon>
        <taxon>Arundinoideae</taxon>
        <taxon>Arundineae</taxon>
        <taxon>Arundo</taxon>
    </lineage>
</organism>
<dbReference type="EMBL" id="GBRH01164639">
    <property type="protein sequence ID" value="JAE33257.1"/>
    <property type="molecule type" value="Transcribed_RNA"/>
</dbReference>
<protein>
    <submittedName>
        <fullName evidence="2">Uncharacterized protein</fullName>
    </submittedName>
</protein>
<evidence type="ECO:0000313" key="2">
    <source>
        <dbReference type="EMBL" id="JAE33257.1"/>
    </source>
</evidence>
<name>A0A0A9H940_ARUDO</name>
<accession>A0A0A9H940</accession>
<proteinExistence type="predicted"/>
<reference evidence="2" key="1">
    <citation type="submission" date="2014-09" db="EMBL/GenBank/DDBJ databases">
        <authorList>
            <person name="Magalhaes I.L.F."/>
            <person name="Oliveira U."/>
            <person name="Santos F.R."/>
            <person name="Vidigal T.H.D.A."/>
            <person name="Brescovit A.D."/>
            <person name="Santos A.J."/>
        </authorList>
    </citation>
    <scope>NUCLEOTIDE SEQUENCE</scope>
    <source>
        <tissue evidence="2">Shoot tissue taken approximately 20 cm above the soil surface</tissue>
    </source>
</reference>
<evidence type="ECO:0000256" key="1">
    <source>
        <dbReference type="SAM" id="Phobius"/>
    </source>
</evidence>
<keyword evidence="1" id="KW-0472">Membrane</keyword>
<sequence length="56" mass="5996">MFFSGNTSSIMLQLIGKSHVFSVLKSSIRTAHLLVRASGLIKIVSILLIPTAVSVL</sequence>
<reference evidence="2" key="2">
    <citation type="journal article" date="2015" name="Data Brief">
        <title>Shoot transcriptome of the giant reed, Arundo donax.</title>
        <authorList>
            <person name="Barrero R.A."/>
            <person name="Guerrero F.D."/>
            <person name="Moolhuijzen P."/>
            <person name="Goolsby J.A."/>
            <person name="Tidwell J."/>
            <person name="Bellgard S.E."/>
            <person name="Bellgard M.I."/>
        </authorList>
    </citation>
    <scope>NUCLEOTIDE SEQUENCE</scope>
    <source>
        <tissue evidence="2">Shoot tissue taken approximately 20 cm above the soil surface</tissue>
    </source>
</reference>